<dbReference type="PROSITE" id="PS50235">
    <property type="entry name" value="USP_3"/>
    <property type="match status" value="1"/>
</dbReference>
<dbReference type="PROSITE" id="PS00973">
    <property type="entry name" value="USP_2"/>
    <property type="match status" value="1"/>
</dbReference>
<dbReference type="AlphaFoldDB" id="A0AAD5U6N9"/>
<dbReference type="PROSITE" id="PS00972">
    <property type="entry name" value="USP_1"/>
    <property type="match status" value="1"/>
</dbReference>
<dbReference type="EC" id="3.4.19.12" evidence="3"/>
<reference evidence="9" key="1">
    <citation type="submission" date="2020-05" db="EMBL/GenBank/DDBJ databases">
        <title>Phylogenomic resolution of chytrid fungi.</title>
        <authorList>
            <person name="Stajich J.E."/>
            <person name="Amses K."/>
            <person name="Simmons R."/>
            <person name="Seto K."/>
            <person name="Myers J."/>
            <person name="Bonds A."/>
            <person name="Quandt C.A."/>
            <person name="Barry K."/>
            <person name="Liu P."/>
            <person name="Grigoriev I."/>
            <person name="Longcore J.E."/>
            <person name="James T.Y."/>
        </authorList>
    </citation>
    <scope>NUCLEOTIDE SEQUENCE</scope>
    <source>
        <strain evidence="9">JEL0476</strain>
    </source>
</reference>
<dbReference type="InterPro" id="IPR008974">
    <property type="entry name" value="TRAF-like"/>
</dbReference>
<organism evidence="9 10">
    <name type="scientific">Clydaea vesicula</name>
    <dbReference type="NCBI Taxonomy" id="447962"/>
    <lineage>
        <taxon>Eukaryota</taxon>
        <taxon>Fungi</taxon>
        <taxon>Fungi incertae sedis</taxon>
        <taxon>Chytridiomycota</taxon>
        <taxon>Chytridiomycota incertae sedis</taxon>
        <taxon>Chytridiomycetes</taxon>
        <taxon>Lobulomycetales</taxon>
        <taxon>Lobulomycetaceae</taxon>
        <taxon>Clydaea</taxon>
    </lineage>
</organism>
<dbReference type="InterPro" id="IPR018200">
    <property type="entry name" value="USP_CS"/>
</dbReference>
<feature type="domain" description="USP" evidence="8">
    <location>
        <begin position="159"/>
        <end position="460"/>
    </location>
</feature>
<dbReference type="Proteomes" id="UP001211065">
    <property type="component" value="Unassembled WGS sequence"/>
</dbReference>
<dbReference type="InterPro" id="IPR050164">
    <property type="entry name" value="Peptidase_C19"/>
</dbReference>
<dbReference type="InterPro" id="IPR029346">
    <property type="entry name" value="USP_C"/>
</dbReference>
<dbReference type="FunFam" id="3.90.70.10:FF:000044">
    <property type="entry name" value="Ubiquitin carboxyl-terminal hydrolase 13"/>
    <property type="match status" value="1"/>
</dbReference>
<accession>A0AAD5U6N9</accession>
<dbReference type="InterPro" id="IPR024729">
    <property type="entry name" value="USP7_ICP0-binding_dom"/>
</dbReference>
<dbReference type="PANTHER" id="PTHR24006:SF644">
    <property type="entry name" value="UBIQUITIN CARBOXYL-TERMINAL HYDROLASE 7"/>
    <property type="match status" value="1"/>
</dbReference>
<dbReference type="GO" id="GO:0004843">
    <property type="term" value="F:cysteine-type deubiquitinase activity"/>
    <property type="evidence" value="ECO:0007669"/>
    <property type="project" value="UniProtKB-EC"/>
</dbReference>
<dbReference type="Gene3D" id="3.10.20.90">
    <property type="entry name" value="Phosphatidylinositol 3-kinase Catalytic Subunit, Chain A, domain 1"/>
    <property type="match status" value="2"/>
</dbReference>
<dbReference type="Pfam" id="PF00443">
    <property type="entry name" value="UCH"/>
    <property type="match status" value="1"/>
</dbReference>
<evidence type="ECO:0000256" key="7">
    <source>
        <dbReference type="ARBA" id="ARBA00022807"/>
    </source>
</evidence>
<dbReference type="SUPFAM" id="SSF54001">
    <property type="entry name" value="Cysteine proteinases"/>
    <property type="match status" value="1"/>
</dbReference>
<evidence type="ECO:0000256" key="4">
    <source>
        <dbReference type="ARBA" id="ARBA00022670"/>
    </source>
</evidence>
<comment type="similarity">
    <text evidence="2">Belongs to the peptidase C19 family.</text>
</comment>
<proteinExistence type="inferred from homology"/>
<dbReference type="Pfam" id="PF12436">
    <property type="entry name" value="USP7_ICP0_bdg"/>
    <property type="match status" value="1"/>
</dbReference>
<dbReference type="GO" id="GO:0031647">
    <property type="term" value="P:regulation of protein stability"/>
    <property type="evidence" value="ECO:0007669"/>
    <property type="project" value="TreeGrafter"/>
</dbReference>
<dbReference type="GO" id="GO:0005634">
    <property type="term" value="C:nucleus"/>
    <property type="evidence" value="ECO:0007669"/>
    <property type="project" value="TreeGrafter"/>
</dbReference>
<dbReference type="Gene3D" id="3.90.70.10">
    <property type="entry name" value="Cysteine proteinases"/>
    <property type="match status" value="1"/>
</dbReference>
<keyword evidence="6" id="KW-0378">Hydrolase</keyword>
<gene>
    <name evidence="9" type="ORF">HK099_005415</name>
</gene>
<dbReference type="SUPFAM" id="SSF49599">
    <property type="entry name" value="TRAF domain-like"/>
    <property type="match status" value="1"/>
</dbReference>
<keyword evidence="7" id="KW-0788">Thiol protease</keyword>
<name>A0AAD5U6N9_9FUNG</name>
<evidence type="ECO:0000256" key="3">
    <source>
        <dbReference type="ARBA" id="ARBA00012759"/>
    </source>
</evidence>
<evidence type="ECO:0000256" key="6">
    <source>
        <dbReference type="ARBA" id="ARBA00022801"/>
    </source>
</evidence>
<evidence type="ECO:0000256" key="2">
    <source>
        <dbReference type="ARBA" id="ARBA00009085"/>
    </source>
</evidence>
<protein>
    <recommendedName>
        <fullName evidence="3">ubiquitinyl hydrolase 1</fullName>
        <ecNumber evidence="3">3.4.19.12</ecNumber>
    </recommendedName>
</protein>
<dbReference type="Gene3D" id="2.60.210.10">
    <property type="entry name" value="Apoptosis, Tumor Necrosis Factor Receptor Associated Protein 2, Chain A"/>
    <property type="match status" value="1"/>
</dbReference>
<dbReference type="InterPro" id="IPR038765">
    <property type="entry name" value="Papain-like_cys_pep_sf"/>
</dbReference>
<evidence type="ECO:0000313" key="10">
    <source>
        <dbReference type="Proteomes" id="UP001211065"/>
    </source>
</evidence>
<keyword evidence="10" id="KW-1185">Reference proteome</keyword>
<dbReference type="GO" id="GO:0006508">
    <property type="term" value="P:proteolysis"/>
    <property type="evidence" value="ECO:0007669"/>
    <property type="project" value="UniProtKB-KW"/>
</dbReference>
<dbReference type="InterPro" id="IPR028889">
    <property type="entry name" value="USP"/>
</dbReference>
<keyword evidence="5" id="KW-0833">Ubl conjugation pathway</keyword>
<evidence type="ECO:0000313" key="9">
    <source>
        <dbReference type="EMBL" id="KAJ3226189.1"/>
    </source>
</evidence>
<evidence type="ECO:0000256" key="1">
    <source>
        <dbReference type="ARBA" id="ARBA00000707"/>
    </source>
</evidence>
<dbReference type="Pfam" id="PF14533">
    <property type="entry name" value="USP7_C2"/>
    <property type="match status" value="1"/>
</dbReference>
<dbReference type="GO" id="GO:0016579">
    <property type="term" value="P:protein deubiquitination"/>
    <property type="evidence" value="ECO:0007669"/>
    <property type="project" value="InterPro"/>
</dbReference>
<comment type="caution">
    <text evidence="9">The sequence shown here is derived from an EMBL/GenBank/DDBJ whole genome shotgun (WGS) entry which is preliminary data.</text>
</comment>
<dbReference type="GO" id="GO:0005829">
    <property type="term" value="C:cytosol"/>
    <property type="evidence" value="ECO:0007669"/>
    <property type="project" value="TreeGrafter"/>
</dbReference>
<comment type="catalytic activity">
    <reaction evidence="1">
        <text>Thiol-dependent hydrolysis of ester, thioester, amide, peptide and isopeptide bonds formed by the C-terminal Gly of ubiquitin (a 76-residue protein attached to proteins as an intracellular targeting signal).</text>
        <dbReference type="EC" id="3.4.19.12"/>
    </reaction>
</comment>
<evidence type="ECO:0000259" key="8">
    <source>
        <dbReference type="PROSITE" id="PS50235"/>
    </source>
</evidence>
<dbReference type="EMBL" id="JADGJW010000042">
    <property type="protein sequence ID" value="KAJ3226189.1"/>
    <property type="molecule type" value="Genomic_DNA"/>
</dbReference>
<dbReference type="PANTHER" id="PTHR24006">
    <property type="entry name" value="UBIQUITIN CARBOXYL-TERMINAL HYDROLASE"/>
    <property type="match status" value="1"/>
</dbReference>
<keyword evidence="4" id="KW-0645">Protease</keyword>
<sequence>MSVPNFDKNSPTPDIINIKNPLNNPVPANEIEKILDDLDYPVVDQLVYKWEIKKWDEFIKQERVYICVQFAIALQNVEDETVSKCMTARHRFAPNQVDWGFNHLVSSTVLNQGVPDFSRPIMEKNSLNVIVYLKIVKDETGVLWHNLLDYDSKKETGFVGLKNQGATCYMNSLLQSLYFTSYFRKATFQIPTVNDDPTKSVPLALQRIFYNLQYSDDPIGTIELTKSFGWDTLDSFMQHDVQEFNRGSAAEGAISNLFVGKMKSYIKCIDVDFESSRIEDFYDIQLNVKGCKDLTESFIDYCAVETLEGENRYQAEGYGLQDAKKGVIFKKFPPVLHLQLKRFEYDMERDDMVKINDRHEFPLEIDLDQFLESDEDRVGEYRYSLHGVLVHSGDLSAGHYMAFIRPEKNGKWFKFDDDKVLPVTQKEALNDNYGEISKPGQQFRQSRKLTNAYMLVYVRNSQLDTILSPVTEADIPAHLRKIYNFVIFIPLLVERLSKEREETEAKRKEHEDLHLYIFCKVITDEDIQNHEGFDLFDFDQLNKIKTNAFYRQQQEKNLLMEKQIQKNIFKVKKTDTFKKFKEIVGDRFQTEMSFRLWNMVTRKNKTIRTEQPISDFDNENKTMEELQLLISRNSEMKLYLELPDIEKINNKSNLNAIKQFTDKDVPIMLFLKYFDPFSQTLEYVGKVTVPSRSMKVMELMPLLLNRKKLPSDTNLILYEEVKQGMIDLIKPNKSFINLELLDGDILCYQKELTAKELERLQLEQPNQHLTIPDYFDFISNRVVVLFKEFPAMDHGLQLGMKENLKNNVEVVLSIKMSYDQVAKKFSEALGKDIDPMKLRFTSCSNSGLPKLPIKRVEKLMLSDMLSAGGHYRQQVNVLFYEKLDCSIIEFDSKRNLKVLYVDENLREFGPLEFLVLKAATFSEIEKMLSEKLKLNENAKIKFFDIQYGKAYQYFETEDSISKLGENSTLTAQGEVFSETRIRLQKRIDYNDKDFSKVKICFCSGDASTLRLFSNDEVLYNILNPKTEYIGLDHIDKNLANKKPVEKGIILKDN</sequence>
<evidence type="ECO:0000256" key="5">
    <source>
        <dbReference type="ARBA" id="ARBA00022786"/>
    </source>
</evidence>
<dbReference type="InterPro" id="IPR001394">
    <property type="entry name" value="Peptidase_C19_UCH"/>
</dbReference>
<dbReference type="CDD" id="cd02659">
    <property type="entry name" value="peptidase_C19C"/>
    <property type="match status" value="1"/>
</dbReference>